<proteinExistence type="inferred from homology"/>
<dbReference type="AlphaFoldDB" id="A0A6J4TSD8"/>
<evidence type="ECO:0000256" key="6">
    <source>
        <dbReference type="ARBA" id="ARBA00023102"/>
    </source>
</evidence>
<protein>
    <recommendedName>
        <fullName evidence="3 8">Histidinol-phosphatase</fullName>
        <shortName evidence="8">HolPase</shortName>
        <ecNumber evidence="3 8">3.1.3.15</ecNumber>
    </recommendedName>
</protein>
<evidence type="ECO:0000256" key="1">
    <source>
        <dbReference type="ARBA" id="ARBA00004970"/>
    </source>
</evidence>
<dbReference type="EMBL" id="CADCWC010000162">
    <property type="protein sequence ID" value="CAA9530896.1"/>
    <property type="molecule type" value="Genomic_DNA"/>
</dbReference>
<dbReference type="InterPro" id="IPR004013">
    <property type="entry name" value="PHP_dom"/>
</dbReference>
<dbReference type="SUPFAM" id="SSF89550">
    <property type="entry name" value="PHP domain-like"/>
    <property type="match status" value="1"/>
</dbReference>
<accession>A0A6J4TSD8</accession>
<reference evidence="10" key="1">
    <citation type="submission" date="2020-02" db="EMBL/GenBank/DDBJ databases">
        <authorList>
            <person name="Meier V. D."/>
        </authorList>
    </citation>
    <scope>NUCLEOTIDE SEQUENCE</scope>
    <source>
        <strain evidence="10">AVDCRST_MAG79</strain>
    </source>
</reference>
<keyword evidence="4 8" id="KW-0028">Amino-acid biosynthesis</keyword>
<evidence type="ECO:0000259" key="9">
    <source>
        <dbReference type="Pfam" id="PF02811"/>
    </source>
</evidence>
<comment type="pathway">
    <text evidence="1 8">Amino-acid biosynthesis; L-histidine biosynthesis; L-histidine from 5-phospho-alpha-D-ribose 1-diphosphate: step 8/9.</text>
</comment>
<organism evidence="10">
    <name type="scientific">uncultured Thermoleophilia bacterium</name>
    <dbReference type="NCBI Taxonomy" id="1497501"/>
    <lineage>
        <taxon>Bacteria</taxon>
        <taxon>Bacillati</taxon>
        <taxon>Actinomycetota</taxon>
        <taxon>Thermoleophilia</taxon>
        <taxon>environmental samples</taxon>
    </lineage>
</organism>
<name>A0A6J4TSD8_9ACTN</name>
<gene>
    <name evidence="10" type="ORF">AVDCRST_MAG79-904</name>
</gene>
<dbReference type="EC" id="3.1.3.15" evidence="3 8"/>
<evidence type="ECO:0000256" key="7">
    <source>
        <dbReference type="ARBA" id="ARBA00049158"/>
    </source>
</evidence>
<dbReference type="NCBIfam" id="NF005596">
    <property type="entry name" value="PRK07328.1"/>
    <property type="match status" value="1"/>
</dbReference>
<dbReference type="PANTHER" id="PTHR21039">
    <property type="entry name" value="HISTIDINOL PHOSPHATASE-RELATED"/>
    <property type="match status" value="1"/>
</dbReference>
<dbReference type="PANTHER" id="PTHR21039:SF0">
    <property type="entry name" value="HISTIDINOL-PHOSPHATASE"/>
    <property type="match status" value="1"/>
</dbReference>
<dbReference type="InterPro" id="IPR016195">
    <property type="entry name" value="Pol/histidinol_Pase-like"/>
</dbReference>
<evidence type="ECO:0000256" key="5">
    <source>
        <dbReference type="ARBA" id="ARBA00022801"/>
    </source>
</evidence>
<dbReference type="Pfam" id="PF02811">
    <property type="entry name" value="PHP"/>
    <property type="match status" value="1"/>
</dbReference>
<evidence type="ECO:0000256" key="8">
    <source>
        <dbReference type="RuleBase" id="RU366003"/>
    </source>
</evidence>
<comment type="similarity">
    <text evidence="2 8">Belongs to the PHP hydrolase family. HisK subfamily.</text>
</comment>
<dbReference type="UniPathway" id="UPA00031">
    <property type="reaction ID" value="UER00013"/>
</dbReference>
<dbReference type="GO" id="GO:0000105">
    <property type="term" value="P:L-histidine biosynthetic process"/>
    <property type="evidence" value="ECO:0007669"/>
    <property type="project" value="UniProtKB-UniRule"/>
</dbReference>
<keyword evidence="5 8" id="KW-0378">Hydrolase</keyword>
<evidence type="ECO:0000256" key="3">
    <source>
        <dbReference type="ARBA" id="ARBA00013085"/>
    </source>
</evidence>
<dbReference type="CDD" id="cd12110">
    <property type="entry name" value="PHP_HisPPase_Hisj_like"/>
    <property type="match status" value="1"/>
</dbReference>
<feature type="domain" description="PHP" evidence="9">
    <location>
        <begin position="27"/>
        <end position="208"/>
    </location>
</feature>
<evidence type="ECO:0000313" key="10">
    <source>
        <dbReference type="EMBL" id="CAA9530896.1"/>
    </source>
</evidence>
<dbReference type="GO" id="GO:0005737">
    <property type="term" value="C:cytoplasm"/>
    <property type="evidence" value="ECO:0007669"/>
    <property type="project" value="TreeGrafter"/>
</dbReference>
<evidence type="ECO:0000256" key="4">
    <source>
        <dbReference type="ARBA" id="ARBA00022605"/>
    </source>
</evidence>
<dbReference type="InterPro" id="IPR010140">
    <property type="entry name" value="Histidinol_P_phosphatase_HisJ"/>
</dbReference>
<dbReference type="GO" id="GO:0004401">
    <property type="term" value="F:histidinol-phosphatase activity"/>
    <property type="evidence" value="ECO:0007669"/>
    <property type="project" value="UniProtKB-UniRule"/>
</dbReference>
<comment type="catalytic activity">
    <reaction evidence="7 8">
        <text>L-histidinol phosphate + H2O = L-histidinol + phosphate</text>
        <dbReference type="Rhea" id="RHEA:14465"/>
        <dbReference type="ChEBI" id="CHEBI:15377"/>
        <dbReference type="ChEBI" id="CHEBI:43474"/>
        <dbReference type="ChEBI" id="CHEBI:57699"/>
        <dbReference type="ChEBI" id="CHEBI:57980"/>
        <dbReference type="EC" id="3.1.3.15"/>
    </reaction>
</comment>
<keyword evidence="6 8" id="KW-0368">Histidine biosynthesis</keyword>
<evidence type="ECO:0000256" key="2">
    <source>
        <dbReference type="ARBA" id="ARBA00009152"/>
    </source>
</evidence>
<sequence length="280" mass="31296">MLRSVRVDYHLHLAPDGETLRDEHLSIEQLRRYVRTASDHGIGEIGLTEHVHRFRQAAALSAHPFWQESAESDLDEYHGLLAEARDDERLPLLVSLELDYLPGRESETATLVTPYEWDYLLGAVHWLGDLAVDHPDWSVWAEASVDAVWETYVETLVAAAASGLFDVMAHPDLAKVFGDRPTAHLLPGLYERATEAFATAGVVAELSTAGLRKGAEEIYPAPAFLAALERAGVPISLASDAHTDEHIGWEFDRALRLAYDAGYRTVTQFRRRDQRQVSFV</sequence>
<dbReference type="Gene3D" id="3.20.20.140">
    <property type="entry name" value="Metal-dependent hydrolases"/>
    <property type="match status" value="1"/>
</dbReference>